<name>A0AAF0BX57_9ACTN</name>
<dbReference type="PROSITE" id="PS51194">
    <property type="entry name" value="HELICASE_CTER"/>
    <property type="match status" value="1"/>
</dbReference>
<dbReference type="SMART" id="SM00487">
    <property type="entry name" value="DEXDc"/>
    <property type="match status" value="1"/>
</dbReference>
<evidence type="ECO:0000256" key="6">
    <source>
        <dbReference type="ARBA" id="ARBA00023125"/>
    </source>
</evidence>
<feature type="region of interest" description="Disordered" evidence="9">
    <location>
        <begin position="1617"/>
        <end position="1636"/>
    </location>
</feature>
<evidence type="ECO:0000256" key="2">
    <source>
        <dbReference type="ARBA" id="ARBA00022763"/>
    </source>
</evidence>
<dbReference type="Pfam" id="PF23234">
    <property type="entry name" value="WHD_4th_Lhr"/>
    <property type="match status" value="1"/>
</dbReference>
<dbReference type="GO" id="GO:0016887">
    <property type="term" value="F:ATP hydrolysis activity"/>
    <property type="evidence" value="ECO:0007669"/>
    <property type="project" value="TreeGrafter"/>
</dbReference>
<dbReference type="GO" id="GO:0005524">
    <property type="term" value="F:ATP binding"/>
    <property type="evidence" value="ECO:0007669"/>
    <property type="project" value="UniProtKB-KW"/>
</dbReference>
<dbReference type="InterPro" id="IPR055367">
    <property type="entry name" value="WH4_Lhr"/>
</dbReference>
<dbReference type="InterPro" id="IPR027417">
    <property type="entry name" value="P-loop_NTPase"/>
</dbReference>
<feature type="region of interest" description="Disordered" evidence="9">
    <location>
        <begin position="1368"/>
        <end position="1388"/>
    </location>
</feature>
<evidence type="ECO:0000259" key="11">
    <source>
        <dbReference type="PROSITE" id="PS51194"/>
    </source>
</evidence>
<dbReference type="PROSITE" id="PS51192">
    <property type="entry name" value="HELICASE_ATP_BIND_1"/>
    <property type="match status" value="1"/>
</dbReference>
<keyword evidence="6" id="KW-0238">DNA-binding</keyword>
<dbReference type="InterPro" id="IPR055369">
    <property type="entry name" value="WH2_Lhr"/>
</dbReference>
<dbReference type="InterPro" id="IPR055368">
    <property type="entry name" value="WH3_Lhr"/>
</dbReference>
<feature type="region of interest" description="Disordered" evidence="9">
    <location>
        <begin position="948"/>
        <end position="1054"/>
    </location>
</feature>
<feature type="compositionally biased region" description="Pro residues" evidence="9">
    <location>
        <begin position="1034"/>
        <end position="1047"/>
    </location>
</feature>
<keyword evidence="13" id="KW-1185">Reference proteome</keyword>
<keyword evidence="3" id="KW-0378">Hydrolase</keyword>
<evidence type="ECO:0000256" key="1">
    <source>
        <dbReference type="ARBA" id="ARBA00022741"/>
    </source>
</evidence>
<evidence type="ECO:0000256" key="5">
    <source>
        <dbReference type="ARBA" id="ARBA00022840"/>
    </source>
</evidence>
<keyword evidence="2" id="KW-0227">DNA damage</keyword>
<gene>
    <name evidence="12" type="ORF">PO878_06055</name>
</gene>
<evidence type="ECO:0000313" key="13">
    <source>
        <dbReference type="Proteomes" id="UP001216390"/>
    </source>
</evidence>
<dbReference type="InterPro" id="IPR052511">
    <property type="entry name" value="ATP-dep_Helicase"/>
</dbReference>
<dbReference type="Gene3D" id="3.40.50.300">
    <property type="entry name" value="P-loop containing nucleotide triphosphate hydrolases"/>
    <property type="match status" value="2"/>
</dbReference>
<dbReference type="InterPro" id="IPR001650">
    <property type="entry name" value="Helicase_C-like"/>
</dbReference>
<dbReference type="CDD" id="cd18796">
    <property type="entry name" value="SF2_C_LHR"/>
    <property type="match status" value="1"/>
</dbReference>
<evidence type="ECO:0000256" key="9">
    <source>
        <dbReference type="SAM" id="MobiDB-lite"/>
    </source>
</evidence>
<dbReference type="Pfam" id="PF23235">
    <property type="entry name" value="WHD_3rd_Lhr"/>
    <property type="match status" value="1"/>
</dbReference>
<proteinExistence type="predicted"/>
<dbReference type="Pfam" id="PF00271">
    <property type="entry name" value="Helicase_C"/>
    <property type="match status" value="1"/>
</dbReference>
<dbReference type="PANTHER" id="PTHR47962:SF5">
    <property type="entry name" value="ATP-DEPENDENT HELICASE LHR-RELATED"/>
    <property type="match status" value="1"/>
</dbReference>
<feature type="compositionally biased region" description="Low complexity" evidence="9">
    <location>
        <begin position="1492"/>
        <end position="1510"/>
    </location>
</feature>
<keyword evidence="5" id="KW-0067">ATP-binding</keyword>
<dbReference type="Pfam" id="PF00270">
    <property type="entry name" value="DEAD"/>
    <property type="match status" value="1"/>
</dbReference>
<keyword evidence="7" id="KW-0234">DNA repair</keyword>
<organism evidence="12 13">
    <name type="scientific">Iamia majanohamensis</name>
    <dbReference type="NCBI Taxonomy" id="467976"/>
    <lineage>
        <taxon>Bacteria</taxon>
        <taxon>Bacillati</taxon>
        <taxon>Actinomycetota</taxon>
        <taxon>Acidimicrobiia</taxon>
        <taxon>Acidimicrobiales</taxon>
        <taxon>Iamiaceae</taxon>
        <taxon>Iamia</taxon>
    </lineage>
</organism>
<keyword evidence="4 12" id="KW-0347">Helicase</keyword>
<evidence type="ECO:0000256" key="4">
    <source>
        <dbReference type="ARBA" id="ARBA00022806"/>
    </source>
</evidence>
<dbReference type="GO" id="GO:0006281">
    <property type="term" value="P:DNA repair"/>
    <property type="evidence" value="ECO:0007669"/>
    <property type="project" value="UniProtKB-KW"/>
</dbReference>
<dbReference type="KEGG" id="ima:PO878_06055"/>
<dbReference type="InterPro" id="IPR013701">
    <property type="entry name" value="Lhr-like_DEAD/DEAH_assoc"/>
</dbReference>
<dbReference type="Pfam" id="PF08494">
    <property type="entry name" value="DEAD_assoc"/>
    <property type="match status" value="1"/>
</dbReference>
<protein>
    <submittedName>
        <fullName evidence="12">DEAD/DEAH box helicase</fullName>
    </submittedName>
</protein>
<dbReference type="Pfam" id="PF19306">
    <property type="entry name" value="WHD_Lhr"/>
    <property type="match status" value="1"/>
</dbReference>
<dbReference type="InterPro" id="IPR045628">
    <property type="entry name" value="Lhr_WH_dom"/>
</dbReference>
<sequence>MREWFTTSFGAPTDAQAQGWPAIAAGEHALVLAPTGSGKTLAAFLWGIDRLMTQPRPVDDRGRPVEGTRIIYLSPLRALAVDVDKNLRSPLRGIRFAAERLGAEHAAVAAAEPTVALRTGDTPQDERRTQQRHPPDILITTPESLYLMLTSRVRETLTGVEAVIIDEIHSVAATKRGSHLALTLERLEAVTDRPPQRIGLSATQRPLDEIARFLGGHGDDGRPRPVTIVDAGTRKQLDVEVIVPVDDMADLGQPVTPEELPSGPAAAAPARRSIWPSMHPQLLDLVRAHRSTLIFVNARRLAERLATRLNELAAEQDALARGEEPGATYSGDEAVGVSPDADAPVPELVKAHHGSLAREQRLVIEDDLKAGRLRGLVATSSLELGIDMGAVDLVVQVESPGAVSRGLQRIGRAGHQVGEPSRGKVFPKHRADLLEAATVVPRMEAGLVEAMRYPRNPVDVLAQQIVAMCALDEWAVDDLAALVRRAAPFAELTDGVLTEVLDLLAGRYPSEEFSELRPRIVWDRVAGVVRGRQGAQRLAVTSGGTIPDRGLYGVFLPDGTRVGELDEEMVYESRPGETFLLGATTWRIEDITHERVVVTPAPGLPGKMPFWHGDGPGRPLELGRAVGETTRTLRDLPHDEALARLRDVHRLDERAATNLLAYIEDQAAEAAVPDDRTIVVERFRDEIGDWRVCVLSPFGARVHAPWAMVLQARLAERWGAPVELMWSDDGIVIRLPEAYDELPLEELLVEPEEVDEAIVAHLPGTALFASRFRECAARALLLPRRRPDRRTPLWQQRQRAADLLAVAARHPRFPILYETTREILTDVFDVPALRELLGDLRARRVRAVPVDTPKASPFAQSLLFGWIAVYMYEGDAPLAERRAAALALDRDLLAELLGADELRDLLDAEVLDEVERSLQHLDGRVPARDPDELHDVIRTLGPLSVAELARRSDPGGEASRAVRAAGGPAGAAAPAPPDDPSSTAVGPRIASESLPDQARRDVSSAGVGQRTASESPPDDPQGAASSSEAWPDAAPEPEPEPAPWPPPARDEQAVRATVEGWVDALVEARRAVRVGVAGEEQVAAAEDAARLRDALGCAVPVGLPSAFTEPVARPLHDLVARHARTHGPFLARDVAARLAVDEPRVVAALADLSSEGRVVQGEFRPGGVEREWCDNEVLRRIRRRSLAALRREVEPVEADALARFLPRWQGVGLPRRGVDGLVEALGVLQGAPIPASVLEADVLPARLPQYRPADLDGLAASGEVVWVGAGAIGSGDGRVRLVFREELGLLVPDPDPAEAPDGAVHEVLRAHLGARGASFWPELQRAVADTGLEWDDASLLAALWDLVWAGEVTNDTLAPLRAFAAPKARGARSGGGRGRAGRPRVGRLTRLGPPAAAGRWSLVAPLREPVPTPSEAALARAQQLLERHGVLTREAALAEGVEGGFAGVYPVLRAMEDKGTVRRGYFVTGLGAAQFALPGAVDRLRAERDPVASRPARRGPAPVGDPGGPAEEADLPAGWDPVPADDRGWSAEDPYPGVDAWGDAWDDVDGPPDPDTAPLVLAATDPAQPYGAALPWPESAGRPARAAGAHVVLVDGRPLAYLERGGRSVALFPGAAGRGPDAVPLPPTDDDPAGLGDGRWAEGLAGLVRSGRRRSVEVTKVDGEPVRESPAADLLRAAGFTDSYRGLVLRSR</sequence>
<feature type="domain" description="Helicase C-terminal" evidence="11">
    <location>
        <begin position="281"/>
        <end position="459"/>
    </location>
</feature>
<dbReference type="SMART" id="SM00490">
    <property type="entry name" value="HELICc"/>
    <property type="match status" value="1"/>
</dbReference>
<dbReference type="GO" id="GO:0003677">
    <property type="term" value="F:DNA binding"/>
    <property type="evidence" value="ECO:0007669"/>
    <property type="project" value="UniProtKB-KW"/>
</dbReference>
<evidence type="ECO:0000256" key="8">
    <source>
        <dbReference type="ARBA" id="ARBA00023235"/>
    </source>
</evidence>
<dbReference type="InterPro" id="IPR011545">
    <property type="entry name" value="DEAD/DEAH_box_helicase_dom"/>
</dbReference>
<feature type="domain" description="Helicase ATP-binding" evidence="10">
    <location>
        <begin position="20"/>
        <end position="222"/>
    </location>
</feature>
<dbReference type="GO" id="GO:0004386">
    <property type="term" value="F:helicase activity"/>
    <property type="evidence" value="ECO:0007669"/>
    <property type="project" value="UniProtKB-KW"/>
</dbReference>
<feature type="region of interest" description="Disordered" evidence="9">
    <location>
        <begin position="1488"/>
        <end position="1517"/>
    </location>
</feature>
<dbReference type="PANTHER" id="PTHR47962">
    <property type="entry name" value="ATP-DEPENDENT HELICASE LHR-RELATED-RELATED"/>
    <property type="match status" value="1"/>
</dbReference>
<feature type="compositionally biased region" description="Low complexity" evidence="9">
    <location>
        <begin position="1023"/>
        <end position="1033"/>
    </location>
</feature>
<feature type="compositionally biased region" description="Low complexity" evidence="9">
    <location>
        <begin position="958"/>
        <end position="973"/>
    </location>
</feature>
<dbReference type="InterPro" id="IPR014001">
    <property type="entry name" value="Helicase_ATP-bd"/>
</dbReference>
<evidence type="ECO:0000313" key="12">
    <source>
        <dbReference type="EMBL" id="WCO68289.1"/>
    </source>
</evidence>
<dbReference type="EMBL" id="CP116942">
    <property type="protein sequence ID" value="WCO68289.1"/>
    <property type="molecule type" value="Genomic_DNA"/>
</dbReference>
<dbReference type="SUPFAM" id="SSF52540">
    <property type="entry name" value="P-loop containing nucleoside triphosphate hydrolases"/>
    <property type="match status" value="1"/>
</dbReference>
<keyword evidence="1" id="KW-0547">Nucleotide-binding</keyword>
<dbReference type="Proteomes" id="UP001216390">
    <property type="component" value="Chromosome"/>
</dbReference>
<evidence type="ECO:0000256" key="3">
    <source>
        <dbReference type="ARBA" id="ARBA00022801"/>
    </source>
</evidence>
<evidence type="ECO:0000256" key="7">
    <source>
        <dbReference type="ARBA" id="ARBA00023204"/>
    </source>
</evidence>
<keyword evidence="8" id="KW-0413">Isomerase</keyword>
<dbReference type="Pfam" id="PF23236">
    <property type="entry name" value="WHD_2nd_Lhr"/>
    <property type="match status" value="2"/>
</dbReference>
<evidence type="ECO:0000259" key="10">
    <source>
        <dbReference type="PROSITE" id="PS51192"/>
    </source>
</evidence>
<reference evidence="12" key="1">
    <citation type="submission" date="2023-01" db="EMBL/GenBank/DDBJ databases">
        <title>The diversity of Class Acidimicrobiia in South China Sea sediment environments and the proposal of Iamia marina sp. nov., a novel species of the genus Iamia.</title>
        <authorList>
            <person name="He Y."/>
            <person name="Tian X."/>
        </authorList>
    </citation>
    <scope>NUCLEOTIDE SEQUENCE</scope>
    <source>
        <strain evidence="12">DSM 19957</strain>
    </source>
</reference>
<dbReference type="RefSeq" id="WP_272737806.1">
    <property type="nucleotide sequence ID" value="NZ_CP116942.1"/>
</dbReference>
<accession>A0AAF0BX57</accession>